<dbReference type="Proteomes" id="UP000216345">
    <property type="component" value="Unassembled WGS sequence"/>
</dbReference>
<sequence length="50" mass="5487">MIWTADLQTLCVAILAIAAGVLLLVVNERANKAAYRYALDRKAKRNGAKQ</sequence>
<comment type="caution">
    <text evidence="2">The sequence shown here is derived from an EMBL/GenBank/DDBJ whole genome shotgun (WGS) entry which is preliminary data.</text>
</comment>
<dbReference type="AlphaFoldDB" id="A0A256F8N1"/>
<evidence type="ECO:0000256" key="1">
    <source>
        <dbReference type="SAM" id="Phobius"/>
    </source>
</evidence>
<organism evidence="2 3">
    <name type="scientific">Brucella rhizosphaerae</name>
    <dbReference type="NCBI Taxonomy" id="571254"/>
    <lineage>
        <taxon>Bacteria</taxon>
        <taxon>Pseudomonadati</taxon>
        <taxon>Pseudomonadota</taxon>
        <taxon>Alphaproteobacteria</taxon>
        <taxon>Hyphomicrobiales</taxon>
        <taxon>Brucellaceae</taxon>
        <taxon>Brucella/Ochrobactrum group</taxon>
        <taxon>Brucella</taxon>
    </lineage>
</organism>
<evidence type="ECO:0000313" key="2">
    <source>
        <dbReference type="EMBL" id="OYR11204.1"/>
    </source>
</evidence>
<keyword evidence="1" id="KW-1133">Transmembrane helix</keyword>
<evidence type="ECO:0000313" key="3">
    <source>
        <dbReference type="Proteomes" id="UP000216345"/>
    </source>
</evidence>
<gene>
    <name evidence="2" type="ORF">CEV32_1502</name>
</gene>
<proteinExistence type="predicted"/>
<feature type="transmembrane region" description="Helical" evidence="1">
    <location>
        <begin position="6"/>
        <end position="26"/>
    </location>
</feature>
<keyword evidence="3" id="KW-1185">Reference proteome</keyword>
<reference evidence="2 3" key="1">
    <citation type="submission" date="2017-07" db="EMBL/GenBank/DDBJ databases">
        <title>Phylogenetic study on the rhizospheric bacterium Ochrobactrum sp. A44.</title>
        <authorList>
            <person name="Krzyzanowska D.M."/>
            <person name="Ossowicki A."/>
            <person name="Rajewska M."/>
            <person name="Maciag T."/>
            <person name="Kaczynski Z."/>
            <person name="Czerwicka M."/>
            <person name="Jafra S."/>
        </authorList>
    </citation>
    <scope>NUCLEOTIDE SEQUENCE [LARGE SCALE GENOMIC DNA]</scope>
    <source>
        <strain evidence="2 3">PR17</strain>
    </source>
</reference>
<name>A0A256F8N1_9HYPH</name>
<keyword evidence="1" id="KW-0812">Transmembrane</keyword>
<protein>
    <submittedName>
        <fullName evidence="2">Uncharacterized protein</fullName>
    </submittedName>
</protein>
<accession>A0A256F8N1</accession>
<dbReference type="EMBL" id="NNRK01000033">
    <property type="protein sequence ID" value="OYR11204.1"/>
    <property type="molecule type" value="Genomic_DNA"/>
</dbReference>
<keyword evidence="1" id="KW-0472">Membrane</keyword>